<evidence type="ECO:0000256" key="5">
    <source>
        <dbReference type="ARBA" id="ARBA00023085"/>
    </source>
</evidence>
<dbReference type="GO" id="GO:0042545">
    <property type="term" value="P:cell wall modification"/>
    <property type="evidence" value="ECO:0007669"/>
    <property type="project" value="InterPro"/>
</dbReference>
<comment type="similarity">
    <text evidence="2">Belongs to the pectinesterase family.</text>
</comment>
<dbReference type="Proteomes" id="UP000612746">
    <property type="component" value="Unassembled WGS sequence"/>
</dbReference>
<dbReference type="PANTHER" id="PTHR31321">
    <property type="entry name" value="ACYL-COA THIOESTER HYDROLASE YBHC-RELATED"/>
    <property type="match status" value="1"/>
</dbReference>
<comment type="pathway">
    <text evidence="1">Glycan metabolism; pectin degradation; 2-dehydro-3-deoxy-D-gluconate from pectin: step 1/5.</text>
</comment>
<feature type="domain" description="Pectinesterase catalytic" evidence="7">
    <location>
        <begin position="175"/>
        <end position="369"/>
    </location>
</feature>
<keyword evidence="4" id="KW-0378">Hydrolase</keyword>
<feature type="signal peptide" evidence="6">
    <location>
        <begin position="1"/>
        <end position="19"/>
    </location>
</feature>
<dbReference type="EMBL" id="JAEPRA010000010">
    <property type="protein sequence ID" value="KAG2179729.1"/>
    <property type="molecule type" value="Genomic_DNA"/>
</dbReference>
<dbReference type="UniPathway" id="UPA00545">
    <property type="reaction ID" value="UER00823"/>
</dbReference>
<dbReference type="OrthoDB" id="2019149at2759"/>
<dbReference type="AlphaFoldDB" id="A0A8H7PSJ0"/>
<evidence type="ECO:0000256" key="2">
    <source>
        <dbReference type="ARBA" id="ARBA00008891"/>
    </source>
</evidence>
<dbReference type="InterPro" id="IPR000070">
    <property type="entry name" value="Pectinesterase_cat"/>
</dbReference>
<dbReference type="GO" id="GO:0030599">
    <property type="term" value="F:pectinesterase activity"/>
    <property type="evidence" value="ECO:0007669"/>
    <property type="project" value="UniProtKB-EC"/>
</dbReference>
<accession>A0A8H7PSJ0</accession>
<comment type="caution">
    <text evidence="8">The sequence shown here is derived from an EMBL/GenBank/DDBJ whole genome shotgun (WGS) entry which is preliminary data.</text>
</comment>
<evidence type="ECO:0000256" key="1">
    <source>
        <dbReference type="ARBA" id="ARBA00005184"/>
    </source>
</evidence>
<dbReference type="Pfam" id="PF01095">
    <property type="entry name" value="Pectinesterase"/>
    <property type="match status" value="1"/>
</dbReference>
<keyword evidence="5" id="KW-0063">Aspartyl esterase</keyword>
<protein>
    <recommendedName>
        <fullName evidence="3">pectinesterase</fullName>
        <ecNumber evidence="3">3.1.1.11</ecNumber>
    </recommendedName>
</protein>
<keyword evidence="9" id="KW-1185">Reference proteome</keyword>
<feature type="chain" id="PRO_5034077093" description="pectinesterase" evidence="6">
    <location>
        <begin position="20"/>
        <end position="406"/>
    </location>
</feature>
<organism evidence="8 9">
    <name type="scientific">Umbelopsis vinacea</name>
    <dbReference type="NCBI Taxonomy" id="44442"/>
    <lineage>
        <taxon>Eukaryota</taxon>
        <taxon>Fungi</taxon>
        <taxon>Fungi incertae sedis</taxon>
        <taxon>Mucoromycota</taxon>
        <taxon>Mucoromycotina</taxon>
        <taxon>Umbelopsidomycetes</taxon>
        <taxon>Umbelopsidales</taxon>
        <taxon>Umbelopsidaceae</taxon>
        <taxon>Umbelopsis</taxon>
    </lineage>
</organism>
<dbReference type="EC" id="3.1.1.11" evidence="3"/>
<name>A0A8H7PSJ0_9FUNG</name>
<dbReference type="SUPFAM" id="SSF51126">
    <property type="entry name" value="Pectin lyase-like"/>
    <property type="match status" value="1"/>
</dbReference>
<evidence type="ECO:0000256" key="3">
    <source>
        <dbReference type="ARBA" id="ARBA00013229"/>
    </source>
</evidence>
<evidence type="ECO:0000313" key="9">
    <source>
        <dbReference type="Proteomes" id="UP000612746"/>
    </source>
</evidence>
<sequence length="406" mass="43393">MKLLATCVALFLGFQAAAAKPLGGHPPHPRGPSYQYQTCQAIKSGHQNPLEGCPAGTVYVSGTDKKAKFQSVQAAIDHVAHKKEATILIGGGVYHEVINVTSSGSLTLLGQTAQPGNWSANLVTIWNSSAIPMLPVGADDADTVTFTVAPSRAAALIGAGFYGAPIVNDTWGSPDFKAYNLNIENRYANYSAGQALALGVSYSNASFYGCAFRSYQDTVYAGRFASVYFEGCEVAGQTDFLFGFGTLFIENSTIASRGAGGGITAWKGTPDGYAGVYNNTYGLYVHNSQLVKHGFEQSPDANATLNIVGKCALGRPWNNMSRTVFEGCYMGDHIQPNGFIPWLPTTLNISTVYYAEFGSYGPGYNASLREASEHLGTTAEGESLWNLSTVFKGIPKWIDRTWKSVV</sequence>
<evidence type="ECO:0000259" key="7">
    <source>
        <dbReference type="Pfam" id="PF01095"/>
    </source>
</evidence>
<dbReference type="GO" id="GO:0045490">
    <property type="term" value="P:pectin catabolic process"/>
    <property type="evidence" value="ECO:0007669"/>
    <property type="project" value="UniProtKB-UniPathway"/>
</dbReference>
<evidence type="ECO:0000313" key="8">
    <source>
        <dbReference type="EMBL" id="KAG2179729.1"/>
    </source>
</evidence>
<dbReference type="InterPro" id="IPR011050">
    <property type="entry name" value="Pectin_lyase_fold/virulence"/>
</dbReference>
<evidence type="ECO:0000256" key="4">
    <source>
        <dbReference type="ARBA" id="ARBA00022801"/>
    </source>
</evidence>
<dbReference type="Gene3D" id="2.160.20.10">
    <property type="entry name" value="Single-stranded right-handed beta-helix, Pectin lyase-like"/>
    <property type="match status" value="1"/>
</dbReference>
<keyword evidence="6" id="KW-0732">Signal</keyword>
<evidence type="ECO:0000256" key="6">
    <source>
        <dbReference type="SAM" id="SignalP"/>
    </source>
</evidence>
<dbReference type="PANTHER" id="PTHR31321:SF137">
    <property type="entry name" value="PECTIN METHYL ESTERASE (EUROFUNG)"/>
    <property type="match status" value="1"/>
</dbReference>
<gene>
    <name evidence="8" type="ORF">INT44_006577</name>
</gene>
<dbReference type="InterPro" id="IPR012334">
    <property type="entry name" value="Pectin_lyas_fold"/>
</dbReference>
<reference evidence="8" key="1">
    <citation type="submission" date="2020-12" db="EMBL/GenBank/DDBJ databases">
        <title>Metabolic potential, ecology and presence of endohyphal bacteria is reflected in genomic diversity of Mucoromycotina.</title>
        <authorList>
            <person name="Muszewska A."/>
            <person name="Okrasinska A."/>
            <person name="Steczkiewicz K."/>
            <person name="Drgas O."/>
            <person name="Orlowska M."/>
            <person name="Perlinska-Lenart U."/>
            <person name="Aleksandrzak-Piekarczyk T."/>
            <person name="Szatraj K."/>
            <person name="Zielenkiewicz U."/>
            <person name="Pilsyk S."/>
            <person name="Malc E."/>
            <person name="Mieczkowski P."/>
            <person name="Kruszewska J.S."/>
            <person name="Biernat P."/>
            <person name="Pawlowska J."/>
        </authorList>
    </citation>
    <scope>NUCLEOTIDE SEQUENCE</scope>
    <source>
        <strain evidence="8">WA0000051536</strain>
    </source>
</reference>
<proteinExistence type="inferred from homology"/>